<dbReference type="InterPro" id="IPR036188">
    <property type="entry name" value="FAD/NAD-bd_sf"/>
</dbReference>
<dbReference type="Pfam" id="PF01494">
    <property type="entry name" value="FAD_binding_3"/>
    <property type="match status" value="1"/>
</dbReference>
<gene>
    <name evidence="3" type="ORF">GCM10009105_08920</name>
</gene>
<organism evidence="3 4">
    <name type="scientific">Dokdonella soli</name>
    <dbReference type="NCBI Taxonomy" id="529810"/>
    <lineage>
        <taxon>Bacteria</taxon>
        <taxon>Pseudomonadati</taxon>
        <taxon>Pseudomonadota</taxon>
        <taxon>Gammaproteobacteria</taxon>
        <taxon>Lysobacterales</taxon>
        <taxon>Rhodanobacteraceae</taxon>
        <taxon>Dokdonella</taxon>
    </lineage>
</organism>
<dbReference type="PRINTS" id="PR00420">
    <property type="entry name" value="RNGMNOXGNASE"/>
</dbReference>
<dbReference type="PANTHER" id="PTHR43476:SF5">
    <property type="entry name" value="FAD-DEPENDENT MONOOXYGENASE"/>
    <property type="match status" value="1"/>
</dbReference>
<keyword evidence="4" id="KW-1185">Reference proteome</keyword>
<evidence type="ECO:0000313" key="4">
    <source>
        <dbReference type="Proteomes" id="UP001501523"/>
    </source>
</evidence>
<sequence length="394" mass="43022">MMLGLQLARGGVQVLVLEKHTDFLRDFRGDTVHPSTLQIIDDLGLTTRFNALPLQRESTLAIQFADGMLAFGDFSGLRPFPYIALVPQWDFLDLLADEARRCANFELHMLTEATGLIHDGNDAAGRVVGVRARTSSGATLTIHADLVVAADGRDSVLRKASGLPSRDLGAPMDVLWFRLPREPGDPGYTHGVAGRGQFIAMIQRGDYWQAGLVVAKGRAEALAAAPIAEFRALLARTDPILAKRVGSLEWSDVHKLTVRVERLLRWHRPGLLLIGDAAHAMSPIGGVGINLAVQDAVATANLLGPALRGDAPIEDVQLAAVQQRREWPTRVIQFIQTQMQRRLIAPALEARGGPPNAPAILRALSRLHVFRAIPTRVFGLGFRRERAQFGVRSE</sequence>
<dbReference type="EMBL" id="BAAAEU010000004">
    <property type="protein sequence ID" value="GAA0708930.1"/>
    <property type="molecule type" value="Genomic_DNA"/>
</dbReference>
<dbReference type="InterPro" id="IPR050631">
    <property type="entry name" value="PheA/TfdB_FAD_monoxygenase"/>
</dbReference>
<dbReference type="PANTHER" id="PTHR43476">
    <property type="entry name" value="3-(3-HYDROXY-PHENYL)PROPIONATE/3-HYDROXYCINNAMIC ACID HYDROXYLASE"/>
    <property type="match status" value="1"/>
</dbReference>
<dbReference type="Gene3D" id="3.50.50.60">
    <property type="entry name" value="FAD/NAD(P)-binding domain"/>
    <property type="match status" value="2"/>
</dbReference>
<comment type="caution">
    <text evidence="3">The sequence shown here is derived from an EMBL/GenBank/DDBJ whole genome shotgun (WGS) entry which is preliminary data.</text>
</comment>
<dbReference type="Proteomes" id="UP001501523">
    <property type="component" value="Unassembled WGS sequence"/>
</dbReference>
<proteinExistence type="predicted"/>
<dbReference type="InterPro" id="IPR002938">
    <property type="entry name" value="FAD-bd"/>
</dbReference>
<feature type="domain" description="FAD-binding" evidence="2">
    <location>
        <begin position="1"/>
        <end position="334"/>
    </location>
</feature>
<protein>
    <submittedName>
        <fullName evidence="3">FAD-dependent oxidoreductase</fullName>
    </submittedName>
</protein>
<reference evidence="4" key="1">
    <citation type="journal article" date="2019" name="Int. J. Syst. Evol. Microbiol.">
        <title>The Global Catalogue of Microorganisms (GCM) 10K type strain sequencing project: providing services to taxonomists for standard genome sequencing and annotation.</title>
        <authorList>
            <consortium name="The Broad Institute Genomics Platform"/>
            <consortium name="The Broad Institute Genome Sequencing Center for Infectious Disease"/>
            <person name="Wu L."/>
            <person name="Ma J."/>
        </authorList>
    </citation>
    <scope>NUCLEOTIDE SEQUENCE [LARGE SCALE GENOMIC DNA]</scope>
    <source>
        <strain evidence="4">JCM 15421</strain>
    </source>
</reference>
<evidence type="ECO:0000256" key="1">
    <source>
        <dbReference type="ARBA" id="ARBA00023002"/>
    </source>
</evidence>
<evidence type="ECO:0000259" key="2">
    <source>
        <dbReference type="Pfam" id="PF01494"/>
    </source>
</evidence>
<keyword evidence="1" id="KW-0560">Oxidoreductase</keyword>
<name>A0ABP3TJL6_9GAMM</name>
<dbReference type="SUPFAM" id="SSF51905">
    <property type="entry name" value="FAD/NAD(P)-binding domain"/>
    <property type="match status" value="1"/>
</dbReference>
<evidence type="ECO:0000313" key="3">
    <source>
        <dbReference type="EMBL" id="GAA0708930.1"/>
    </source>
</evidence>
<accession>A0ABP3TJL6</accession>